<dbReference type="InterPro" id="IPR005479">
    <property type="entry name" value="CPAse_ATP-bd"/>
</dbReference>
<dbReference type="PROSITE" id="PS50979">
    <property type="entry name" value="BC"/>
    <property type="match status" value="1"/>
</dbReference>
<evidence type="ECO:0000256" key="8">
    <source>
        <dbReference type="PROSITE-ProRule" id="PRU00409"/>
    </source>
</evidence>
<feature type="region of interest" description="Disordered" evidence="9">
    <location>
        <begin position="1"/>
        <end position="38"/>
    </location>
</feature>
<feature type="region of interest" description="Disordered" evidence="9">
    <location>
        <begin position="710"/>
        <end position="749"/>
    </location>
</feature>
<feature type="compositionally biased region" description="Low complexity" evidence="9">
    <location>
        <begin position="725"/>
        <end position="742"/>
    </location>
</feature>
<dbReference type="InterPro" id="IPR005481">
    <property type="entry name" value="BC-like_N"/>
</dbReference>
<feature type="domain" description="Lipoyl-binding" evidence="10">
    <location>
        <begin position="635"/>
        <end position="710"/>
    </location>
</feature>
<dbReference type="InterPro" id="IPR011053">
    <property type="entry name" value="Single_hybrid_motif"/>
</dbReference>
<dbReference type="GO" id="GO:0046872">
    <property type="term" value="F:metal ion binding"/>
    <property type="evidence" value="ECO:0007669"/>
    <property type="project" value="InterPro"/>
</dbReference>
<dbReference type="PANTHER" id="PTHR18866">
    <property type="entry name" value="CARBOXYLASE:PYRUVATE/ACETYL-COA/PROPIONYL-COA CARBOXYLASE"/>
    <property type="match status" value="1"/>
</dbReference>
<dbReference type="Pfam" id="PF00289">
    <property type="entry name" value="Biotin_carb_N"/>
    <property type="match status" value="1"/>
</dbReference>
<dbReference type="PROSITE" id="PS50975">
    <property type="entry name" value="ATP_GRASP"/>
    <property type="match status" value="1"/>
</dbReference>
<keyword evidence="14" id="KW-1185">Reference proteome</keyword>
<dbReference type="SUPFAM" id="SSF51230">
    <property type="entry name" value="Single hybrid motif"/>
    <property type="match status" value="1"/>
</dbReference>
<dbReference type="InterPro" id="IPR011054">
    <property type="entry name" value="Rudment_hybrid_motif"/>
</dbReference>
<reference evidence="13" key="1">
    <citation type="submission" date="2021-06" db="EMBL/GenBank/DDBJ databases">
        <title>Novel species in genus Arthrobacter.</title>
        <authorList>
            <person name="Zhang G."/>
        </authorList>
    </citation>
    <scope>NUCLEOTIDE SEQUENCE</scope>
    <source>
        <strain evidence="13">Zg-ZUI122</strain>
    </source>
</reference>
<evidence type="ECO:0000256" key="2">
    <source>
        <dbReference type="ARBA" id="ARBA00013263"/>
    </source>
</evidence>
<dbReference type="InterPro" id="IPR011761">
    <property type="entry name" value="ATP-grasp"/>
</dbReference>
<evidence type="ECO:0000256" key="6">
    <source>
        <dbReference type="ARBA" id="ARBA00023267"/>
    </source>
</evidence>
<evidence type="ECO:0000256" key="3">
    <source>
        <dbReference type="ARBA" id="ARBA00022598"/>
    </source>
</evidence>
<dbReference type="InterPro" id="IPR050856">
    <property type="entry name" value="Biotin_carboxylase_complex"/>
</dbReference>
<evidence type="ECO:0000256" key="5">
    <source>
        <dbReference type="ARBA" id="ARBA00022840"/>
    </source>
</evidence>
<dbReference type="SUPFAM" id="SSF56059">
    <property type="entry name" value="Glutathione synthetase ATP-binding domain-like"/>
    <property type="match status" value="1"/>
</dbReference>
<dbReference type="Proteomes" id="UP000680588">
    <property type="component" value="Chromosome"/>
</dbReference>
<dbReference type="Pfam" id="PF21139">
    <property type="entry name" value="BT_MCC_alpha"/>
    <property type="match status" value="1"/>
</dbReference>
<dbReference type="SUPFAM" id="SSF52440">
    <property type="entry name" value="PreATP-grasp domain"/>
    <property type="match status" value="1"/>
</dbReference>
<evidence type="ECO:0000256" key="4">
    <source>
        <dbReference type="ARBA" id="ARBA00022741"/>
    </source>
</evidence>
<feature type="domain" description="Biotin carboxylation" evidence="12">
    <location>
        <begin position="44"/>
        <end position="491"/>
    </location>
</feature>
<evidence type="ECO:0000313" key="13">
    <source>
        <dbReference type="EMBL" id="QWQ37291.1"/>
    </source>
</evidence>
<accession>A0A975S7M1</accession>
<dbReference type="Pfam" id="PF02785">
    <property type="entry name" value="Biotin_carb_C"/>
    <property type="match status" value="1"/>
</dbReference>
<dbReference type="PANTHER" id="PTHR18866:SF33">
    <property type="entry name" value="METHYLCROTONOYL-COA CARBOXYLASE SUBUNIT ALPHA, MITOCHONDRIAL-RELATED"/>
    <property type="match status" value="1"/>
</dbReference>
<proteinExistence type="predicted"/>
<evidence type="ECO:0000259" key="11">
    <source>
        <dbReference type="PROSITE" id="PS50975"/>
    </source>
</evidence>
<feature type="domain" description="ATP-grasp" evidence="11">
    <location>
        <begin position="163"/>
        <end position="362"/>
    </location>
</feature>
<dbReference type="PROSITE" id="PS00866">
    <property type="entry name" value="CPSASE_1"/>
    <property type="match status" value="1"/>
</dbReference>
<dbReference type="SMART" id="SM00878">
    <property type="entry name" value="Biotin_carb_C"/>
    <property type="match status" value="1"/>
</dbReference>
<dbReference type="InterPro" id="IPR016185">
    <property type="entry name" value="PreATP-grasp_dom_sf"/>
</dbReference>
<dbReference type="InterPro" id="IPR011764">
    <property type="entry name" value="Biotin_carboxylation_dom"/>
</dbReference>
<dbReference type="InterPro" id="IPR001882">
    <property type="entry name" value="Biotin_BS"/>
</dbReference>
<comment type="pathway">
    <text evidence="7">Amino-acid degradation; L-leucine degradation.</text>
</comment>
<name>A0A975S7M1_9MICC</name>
<dbReference type="PROSITE" id="PS00867">
    <property type="entry name" value="CPSASE_2"/>
    <property type="match status" value="1"/>
</dbReference>
<gene>
    <name evidence="13" type="ORF">KG104_05930</name>
</gene>
<dbReference type="EC" id="6.3.4.14" evidence="2"/>
<dbReference type="InterPro" id="IPR048429">
    <property type="entry name" value="MCC_alpha_BT"/>
</dbReference>
<dbReference type="Gene3D" id="2.40.50.100">
    <property type="match status" value="1"/>
</dbReference>
<dbReference type="EMBL" id="CP076456">
    <property type="protein sequence ID" value="QWQ37291.1"/>
    <property type="molecule type" value="Genomic_DNA"/>
</dbReference>
<evidence type="ECO:0000259" key="12">
    <source>
        <dbReference type="PROSITE" id="PS50979"/>
    </source>
</evidence>
<dbReference type="FunFam" id="3.30.470.20:FF:000028">
    <property type="entry name" value="Methylcrotonoyl-CoA carboxylase subunit alpha, mitochondrial"/>
    <property type="match status" value="1"/>
</dbReference>
<sequence length="749" mass="78935">MTASSTRRTPAPSWAWPWTSAPTPRCRRPPSASSGCEPLMTEQRFDTVLVANRGEIACRIIATLRRMGIRSAAVYSDDDAGARHVREADVAVRLGPAAPRESYLNVEAVLAACRAAGAQAVHPGYGFLSESLDFARALEEAGIVFIGPGVKALELMGDKIRSKNHVSSHGVPVVPGIAEPGLTDEQLIAAAAGVGFPLLIKPSAGGGGKGMHVVEQADQLPAVLPTARRVAASAFGDDTLFLERLVAVPRHIEVQILADTHGNVIHLGERECSLQRRHQKVIEEAPSVLLDEATRARIGEAACDAARSVDYTGAGTVEFLVSDAAPGEFFFMEMNTRLQVEHPVTEMVTGLDLVEWQVRIAAGEKLDLDQGDVRLDGHAVEARVYAENPARDFLPTSGRVHVLQEPAGEGIRVDSSLLPGLRVSSSYDPMLAKIIAWGPDRDTALRRLDAALAQTVILGIGTNIEYLRLLINDPDVRAGRLDTTMIERKLPDLDFRRPGEAELAAAALATAEDLAAGPSPWGRADGWRLGVRAPLTLVFAAADPELPDDVVILRGNASDAAVTVNGGPERSASLRRDGHHALVTLNGVIYPLMLASLPGEDGATPTLWTADAGYAAPLRRRTRTELLAADRASAGRAEGAADPVLRSPMPGTVVAVAVADGDRVTAGQPLLSVEAMKMEHQLVAPAGGVVSLNLRPGDLVKADQVLAVVTPDPEPAEPEEPAAPEEPVASPAAASAAGTAEPLEGAGHA</sequence>
<evidence type="ECO:0000259" key="10">
    <source>
        <dbReference type="PROSITE" id="PS50968"/>
    </source>
</evidence>
<evidence type="ECO:0000256" key="1">
    <source>
        <dbReference type="ARBA" id="ARBA00001953"/>
    </source>
</evidence>
<comment type="cofactor">
    <cofactor evidence="1">
        <name>biotin</name>
        <dbReference type="ChEBI" id="CHEBI:57586"/>
    </cofactor>
</comment>
<dbReference type="Gene3D" id="3.30.470.20">
    <property type="entry name" value="ATP-grasp fold, B domain"/>
    <property type="match status" value="1"/>
</dbReference>
<keyword evidence="3" id="KW-0436">Ligase</keyword>
<dbReference type="CDD" id="cd06850">
    <property type="entry name" value="biotinyl_domain"/>
    <property type="match status" value="1"/>
</dbReference>
<dbReference type="SUPFAM" id="SSF51246">
    <property type="entry name" value="Rudiment single hybrid motif"/>
    <property type="match status" value="1"/>
</dbReference>
<evidence type="ECO:0000256" key="7">
    <source>
        <dbReference type="ARBA" id="ARBA00046317"/>
    </source>
</evidence>
<dbReference type="FunFam" id="3.40.50.20:FF:000010">
    <property type="entry name" value="Propionyl-CoA carboxylase subunit alpha"/>
    <property type="match status" value="1"/>
</dbReference>
<organism evidence="13 14">
    <name type="scientific">Arthrobacter sunyaminii</name>
    <dbReference type="NCBI Taxonomy" id="2816859"/>
    <lineage>
        <taxon>Bacteria</taxon>
        <taxon>Bacillati</taxon>
        <taxon>Actinomycetota</taxon>
        <taxon>Actinomycetes</taxon>
        <taxon>Micrococcales</taxon>
        <taxon>Micrococcaceae</taxon>
        <taxon>Arthrobacter</taxon>
    </lineage>
</organism>
<dbReference type="PROSITE" id="PS50968">
    <property type="entry name" value="BIOTINYL_LIPOYL"/>
    <property type="match status" value="1"/>
</dbReference>
<dbReference type="Pfam" id="PF02786">
    <property type="entry name" value="CPSase_L_D2"/>
    <property type="match status" value="1"/>
</dbReference>
<protein>
    <recommendedName>
        <fullName evidence="2">biotin carboxylase</fullName>
        <ecNumber evidence="2">6.3.4.14</ecNumber>
    </recommendedName>
</protein>
<evidence type="ECO:0000313" key="14">
    <source>
        <dbReference type="Proteomes" id="UP000680588"/>
    </source>
</evidence>
<keyword evidence="4 8" id="KW-0547">Nucleotide-binding</keyword>
<feature type="compositionally biased region" description="Acidic residues" evidence="9">
    <location>
        <begin position="714"/>
        <end position="723"/>
    </location>
</feature>
<dbReference type="GO" id="GO:0005524">
    <property type="term" value="F:ATP binding"/>
    <property type="evidence" value="ECO:0007669"/>
    <property type="project" value="UniProtKB-UniRule"/>
</dbReference>
<dbReference type="InterPro" id="IPR000089">
    <property type="entry name" value="Biotin_lipoyl"/>
</dbReference>
<evidence type="ECO:0000256" key="9">
    <source>
        <dbReference type="SAM" id="MobiDB-lite"/>
    </source>
</evidence>
<dbReference type="AlphaFoldDB" id="A0A975S7M1"/>
<keyword evidence="6" id="KW-0092">Biotin</keyword>
<dbReference type="GO" id="GO:0004075">
    <property type="term" value="F:biotin carboxylase activity"/>
    <property type="evidence" value="ECO:0007669"/>
    <property type="project" value="UniProtKB-EC"/>
</dbReference>
<dbReference type="PROSITE" id="PS00188">
    <property type="entry name" value="BIOTIN"/>
    <property type="match status" value="1"/>
</dbReference>
<keyword evidence="5 8" id="KW-0067">ATP-binding</keyword>
<dbReference type="InterPro" id="IPR005482">
    <property type="entry name" value="Biotin_COase_C"/>
</dbReference>
<dbReference type="Pfam" id="PF00364">
    <property type="entry name" value="Biotin_lipoyl"/>
    <property type="match status" value="1"/>
</dbReference>
<dbReference type="KEGG" id="asun:KG104_05930"/>